<evidence type="ECO:0000313" key="3">
    <source>
        <dbReference type="Proteomes" id="UP001237642"/>
    </source>
</evidence>
<protein>
    <submittedName>
        <fullName evidence="2">Uncharacterized protein</fullName>
    </submittedName>
</protein>
<keyword evidence="3" id="KW-1185">Reference proteome</keyword>
<sequence length="126" mass="14272">MFGSSPQRKRPKSSDFGSSPQRKRLKSSDYEDEVTGDSSSTWDVFLSFRDLSGYHLVKDAKENEADTIQEIVEDVMPQTSSKGKCKRLCLDQQEACQALQTQKGMDKIEVDLKHCGRMLSYLLCVI</sequence>
<reference evidence="2" key="2">
    <citation type="submission" date="2023-05" db="EMBL/GenBank/DDBJ databases">
        <authorList>
            <person name="Schelkunov M.I."/>
        </authorList>
    </citation>
    <scope>NUCLEOTIDE SEQUENCE</scope>
    <source>
        <strain evidence="2">Hsosn_3</strain>
        <tissue evidence="2">Leaf</tissue>
    </source>
</reference>
<accession>A0AAD8IKA7</accession>
<dbReference type="Proteomes" id="UP001237642">
    <property type="component" value="Unassembled WGS sequence"/>
</dbReference>
<gene>
    <name evidence="2" type="ORF">POM88_015453</name>
</gene>
<proteinExistence type="predicted"/>
<dbReference type="EMBL" id="JAUIZM010000004">
    <property type="protein sequence ID" value="KAK1387275.1"/>
    <property type="molecule type" value="Genomic_DNA"/>
</dbReference>
<dbReference type="AlphaFoldDB" id="A0AAD8IKA7"/>
<evidence type="ECO:0000256" key="1">
    <source>
        <dbReference type="SAM" id="MobiDB-lite"/>
    </source>
</evidence>
<evidence type="ECO:0000313" key="2">
    <source>
        <dbReference type="EMBL" id="KAK1387275.1"/>
    </source>
</evidence>
<name>A0AAD8IKA7_9APIA</name>
<organism evidence="2 3">
    <name type="scientific">Heracleum sosnowskyi</name>
    <dbReference type="NCBI Taxonomy" id="360622"/>
    <lineage>
        <taxon>Eukaryota</taxon>
        <taxon>Viridiplantae</taxon>
        <taxon>Streptophyta</taxon>
        <taxon>Embryophyta</taxon>
        <taxon>Tracheophyta</taxon>
        <taxon>Spermatophyta</taxon>
        <taxon>Magnoliopsida</taxon>
        <taxon>eudicotyledons</taxon>
        <taxon>Gunneridae</taxon>
        <taxon>Pentapetalae</taxon>
        <taxon>asterids</taxon>
        <taxon>campanulids</taxon>
        <taxon>Apiales</taxon>
        <taxon>Apiaceae</taxon>
        <taxon>Apioideae</taxon>
        <taxon>apioid superclade</taxon>
        <taxon>Tordylieae</taxon>
        <taxon>Tordyliinae</taxon>
        <taxon>Heracleum</taxon>
    </lineage>
</organism>
<feature type="region of interest" description="Disordered" evidence="1">
    <location>
        <begin position="1"/>
        <end position="39"/>
    </location>
</feature>
<comment type="caution">
    <text evidence="2">The sequence shown here is derived from an EMBL/GenBank/DDBJ whole genome shotgun (WGS) entry which is preliminary data.</text>
</comment>
<reference evidence="2" key="1">
    <citation type="submission" date="2023-02" db="EMBL/GenBank/DDBJ databases">
        <title>Genome of toxic invasive species Heracleum sosnowskyi carries increased number of genes despite the absence of recent whole-genome duplications.</title>
        <authorList>
            <person name="Schelkunov M."/>
            <person name="Shtratnikova V."/>
            <person name="Makarenko M."/>
            <person name="Klepikova A."/>
            <person name="Omelchenko D."/>
            <person name="Novikova G."/>
            <person name="Obukhova E."/>
            <person name="Bogdanov V."/>
            <person name="Penin A."/>
            <person name="Logacheva M."/>
        </authorList>
    </citation>
    <scope>NUCLEOTIDE SEQUENCE</scope>
    <source>
        <strain evidence="2">Hsosn_3</strain>
        <tissue evidence="2">Leaf</tissue>
    </source>
</reference>